<keyword evidence="3" id="KW-1185">Reference proteome</keyword>
<accession>A0ABV5KHI9</accession>
<sequence>MMNNVVQYYETIEEDSRFSRNSRKIEFLTTIHTLSKRMPPHAKILDVGSGTGVYALHYAQQHHEVVAIDITPKHIDILKDKAKRQGLPIEAHVANATDLSEYTSDAFDFVLCFGPMYHLTDPSDRNRCIQECLSVLKQGGHLAIAYINKYSIMPMLATRDNTFIRGSVIDKVLDEGVIFEGDEDCFWTDAYFTSPDEIEAFMQQYPVTVTEHVGTDGISHTIQHDVDRLDEAQFEAWMDYHLRTCSERSILGLSSHGLFVCEKN</sequence>
<dbReference type="InterPro" id="IPR041698">
    <property type="entry name" value="Methyltransf_25"/>
</dbReference>
<evidence type="ECO:0000259" key="1">
    <source>
        <dbReference type="Pfam" id="PF13649"/>
    </source>
</evidence>
<dbReference type="CDD" id="cd02440">
    <property type="entry name" value="AdoMet_MTases"/>
    <property type="match status" value="1"/>
</dbReference>
<dbReference type="EMBL" id="JBHMDO010000003">
    <property type="protein sequence ID" value="MFB9324634.1"/>
    <property type="molecule type" value="Genomic_DNA"/>
</dbReference>
<dbReference type="RefSeq" id="WP_377488885.1">
    <property type="nucleotide sequence ID" value="NZ_JBHMDO010000003.1"/>
</dbReference>
<dbReference type="EC" id="2.1.1.-" evidence="2"/>
<dbReference type="InterPro" id="IPR029063">
    <property type="entry name" value="SAM-dependent_MTases_sf"/>
</dbReference>
<dbReference type="Gene3D" id="3.40.50.150">
    <property type="entry name" value="Vaccinia Virus protein VP39"/>
    <property type="match status" value="1"/>
</dbReference>
<dbReference type="SUPFAM" id="SSF53335">
    <property type="entry name" value="S-adenosyl-L-methionine-dependent methyltransferases"/>
    <property type="match status" value="1"/>
</dbReference>
<reference evidence="2 3" key="1">
    <citation type="submission" date="2024-09" db="EMBL/GenBank/DDBJ databases">
        <authorList>
            <person name="Sun Q."/>
            <person name="Mori K."/>
        </authorList>
    </citation>
    <scope>NUCLEOTIDE SEQUENCE [LARGE SCALE GENOMIC DNA]</scope>
    <source>
        <strain evidence="2 3">TISTR 2452</strain>
    </source>
</reference>
<keyword evidence="2" id="KW-0489">Methyltransferase</keyword>
<organism evidence="2 3">
    <name type="scientific">Paenibacillus aurantiacus</name>
    <dbReference type="NCBI Taxonomy" id="1936118"/>
    <lineage>
        <taxon>Bacteria</taxon>
        <taxon>Bacillati</taxon>
        <taxon>Bacillota</taxon>
        <taxon>Bacilli</taxon>
        <taxon>Bacillales</taxon>
        <taxon>Paenibacillaceae</taxon>
        <taxon>Paenibacillus</taxon>
    </lineage>
</organism>
<feature type="domain" description="Methyltransferase" evidence="1">
    <location>
        <begin position="44"/>
        <end position="140"/>
    </location>
</feature>
<comment type="caution">
    <text evidence="2">The sequence shown here is derived from an EMBL/GenBank/DDBJ whole genome shotgun (WGS) entry which is preliminary data.</text>
</comment>
<dbReference type="GO" id="GO:0032259">
    <property type="term" value="P:methylation"/>
    <property type="evidence" value="ECO:0007669"/>
    <property type="project" value="UniProtKB-KW"/>
</dbReference>
<dbReference type="Proteomes" id="UP001589747">
    <property type="component" value="Unassembled WGS sequence"/>
</dbReference>
<protein>
    <submittedName>
        <fullName evidence="2">Class I SAM-dependent methyltransferase</fullName>
        <ecNumber evidence="2">2.1.1.-</ecNumber>
    </submittedName>
</protein>
<dbReference type="PANTHER" id="PTHR43464">
    <property type="entry name" value="METHYLTRANSFERASE"/>
    <property type="match status" value="1"/>
</dbReference>
<evidence type="ECO:0000313" key="2">
    <source>
        <dbReference type="EMBL" id="MFB9324634.1"/>
    </source>
</evidence>
<dbReference type="PANTHER" id="PTHR43464:SF78">
    <property type="entry name" value="SLR1117 PROTEIN"/>
    <property type="match status" value="1"/>
</dbReference>
<proteinExistence type="predicted"/>
<dbReference type="GO" id="GO:0008168">
    <property type="term" value="F:methyltransferase activity"/>
    <property type="evidence" value="ECO:0007669"/>
    <property type="project" value="UniProtKB-KW"/>
</dbReference>
<dbReference type="Pfam" id="PF13649">
    <property type="entry name" value="Methyltransf_25"/>
    <property type="match status" value="1"/>
</dbReference>
<name>A0ABV5KHI9_9BACL</name>
<gene>
    <name evidence="2" type="ORF">ACFFSY_01610</name>
</gene>
<evidence type="ECO:0000313" key="3">
    <source>
        <dbReference type="Proteomes" id="UP001589747"/>
    </source>
</evidence>
<keyword evidence="2" id="KW-0808">Transferase</keyword>